<proteinExistence type="predicted"/>
<evidence type="ECO:0000313" key="2">
    <source>
        <dbReference type="Proteomes" id="UP001286313"/>
    </source>
</evidence>
<accession>A0AAE1FWT4</accession>
<gene>
    <name evidence="1" type="ORF">Pcinc_014313</name>
</gene>
<keyword evidence="2" id="KW-1185">Reference proteome</keyword>
<name>A0AAE1FWT4_PETCI</name>
<dbReference type="EMBL" id="JAWQEG010001243">
    <property type="protein sequence ID" value="KAK3881231.1"/>
    <property type="molecule type" value="Genomic_DNA"/>
</dbReference>
<protein>
    <submittedName>
        <fullName evidence="1">Uncharacterized protein</fullName>
    </submittedName>
</protein>
<organism evidence="1 2">
    <name type="scientific">Petrolisthes cinctipes</name>
    <name type="common">Flat porcelain crab</name>
    <dbReference type="NCBI Taxonomy" id="88211"/>
    <lineage>
        <taxon>Eukaryota</taxon>
        <taxon>Metazoa</taxon>
        <taxon>Ecdysozoa</taxon>
        <taxon>Arthropoda</taxon>
        <taxon>Crustacea</taxon>
        <taxon>Multicrustacea</taxon>
        <taxon>Malacostraca</taxon>
        <taxon>Eumalacostraca</taxon>
        <taxon>Eucarida</taxon>
        <taxon>Decapoda</taxon>
        <taxon>Pleocyemata</taxon>
        <taxon>Anomura</taxon>
        <taxon>Galatheoidea</taxon>
        <taxon>Porcellanidae</taxon>
        <taxon>Petrolisthes</taxon>
    </lineage>
</organism>
<reference evidence="1" key="1">
    <citation type="submission" date="2023-10" db="EMBL/GenBank/DDBJ databases">
        <title>Genome assemblies of two species of porcelain crab, Petrolisthes cinctipes and Petrolisthes manimaculis (Anomura: Porcellanidae).</title>
        <authorList>
            <person name="Angst P."/>
        </authorList>
    </citation>
    <scope>NUCLEOTIDE SEQUENCE</scope>
    <source>
        <strain evidence="1">PB745_01</strain>
        <tissue evidence="1">Gill</tissue>
    </source>
</reference>
<dbReference type="Proteomes" id="UP001286313">
    <property type="component" value="Unassembled WGS sequence"/>
</dbReference>
<dbReference type="AlphaFoldDB" id="A0AAE1FWT4"/>
<sequence length="177" mass="20204">MFPQRFPPPLIVFPQRYPPTLTVFPQCFPPTLIVFPQCFPPTLRVFPQWFPPTLTVFPQCFPPTLLMTSQCTSHDLLVLLKCDNSPHPPIYNLNTLIATTTGGLVRKHVTVPTHVVGRETDWAGRSKYAPRHHTQFFTPTPVCAGFHLEGTFPSRHRCHCQCCSTFSCRQSYRIPIL</sequence>
<comment type="caution">
    <text evidence="1">The sequence shown here is derived from an EMBL/GenBank/DDBJ whole genome shotgun (WGS) entry which is preliminary data.</text>
</comment>
<evidence type="ECO:0000313" key="1">
    <source>
        <dbReference type="EMBL" id="KAK3881231.1"/>
    </source>
</evidence>